<evidence type="ECO:0000259" key="10">
    <source>
        <dbReference type="Pfam" id="PF02769"/>
    </source>
</evidence>
<evidence type="ECO:0000256" key="4">
    <source>
        <dbReference type="ARBA" id="ARBA00022741"/>
    </source>
</evidence>
<dbReference type="InterPro" id="IPR010918">
    <property type="entry name" value="PurM-like_C_dom"/>
</dbReference>
<dbReference type="Pfam" id="PF00586">
    <property type="entry name" value="AIRS"/>
    <property type="match status" value="2"/>
</dbReference>
<dbReference type="EC" id="6.3.5.3" evidence="8"/>
<dbReference type="GO" id="GO:0005524">
    <property type="term" value="F:ATP binding"/>
    <property type="evidence" value="ECO:0007669"/>
    <property type="project" value="UniProtKB-UniRule"/>
</dbReference>
<evidence type="ECO:0000256" key="3">
    <source>
        <dbReference type="ARBA" id="ARBA00022723"/>
    </source>
</evidence>
<feature type="binding site" evidence="8">
    <location>
        <position position="504"/>
    </location>
    <ligand>
        <name>Mg(2+)</name>
        <dbReference type="ChEBI" id="CHEBI:18420"/>
        <label>2</label>
    </ligand>
</feature>
<dbReference type="InterPro" id="IPR041609">
    <property type="entry name" value="PurL_linker"/>
</dbReference>
<dbReference type="GO" id="GO:0005737">
    <property type="term" value="C:cytoplasm"/>
    <property type="evidence" value="ECO:0007669"/>
    <property type="project" value="UniProtKB-SubCell"/>
</dbReference>
<dbReference type="Gene3D" id="3.30.1330.10">
    <property type="entry name" value="PurM-like, N-terminal domain"/>
    <property type="match status" value="2"/>
</dbReference>
<feature type="domain" description="PurM-like N-terminal" evidence="9">
    <location>
        <begin position="293"/>
        <end position="423"/>
    </location>
</feature>
<dbReference type="Proteomes" id="UP000178645">
    <property type="component" value="Unassembled WGS sequence"/>
</dbReference>
<feature type="binding site" evidence="8">
    <location>
        <position position="736"/>
    </location>
    <ligand>
        <name>ATP</name>
        <dbReference type="ChEBI" id="CHEBI:30616"/>
    </ligand>
</feature>
<dbReference type="UniPathway" id="UPA00074">
    <property type="reaction ID" value="UER00128"/>
</dbReference>
<dbReference type="InterPro" id="IPR036676">
    <property type="entry name" value="PurM-like_C_sf"/>
</dbReference>
<feature type="binding site" evidence="8">
    <location>
        <begin position="547"/>
        <end position="549"/>
    </location>
    <ligand>
        <name>substrate</name>
    </ligand>
</feature>
<name>A0A1F6Y7V1_9BACT</name>
<evidence type="ECO:0000259" key="11">
    <source>
        <dbReference type="Pfam" id="PF18072"/>
    </source>
</evidence>
<accession>A0A1F6Y7V1</accession>
<feature type="binding site" evidence="8">
    <location>
        <position position="311"/>
    </location>
    <ligand>
        <name>Mg(2+)</name>
        <dbReference type="ChEBI" id="CHEBI:18420"/>
        <label>1</label>
    </ligand>
</feature>
<dbReference type="Gene3D" id="1.10.8.750">
    <property type="entry name" value="Phosphoribosylformylglycinamidine synthase, linker domain"/>
    <property type="match status" value="1"/>
</dbReference>
<keyword evidence="1 8" id="KW-0963">Cytoplasm</keyword>
<evidence type="ECO:0000256" key="2">
    <source>
        <dbReference type="ARBA" id="ARBA00022598"/>
    </source>
</evidence>
<dbReference type="InterPro" id="IPR016188">
    <property type="entry name" value="PurM-like_N"/>
</dbReference>
<dbReference type="EMBL" id="MFVU01000002">
    <property type="protein sequence ID" value="OGJ02416.1"/>
    <property type="molecule type" value="Genomic_DNA"/>
</dbReference>
<evidence type="ECO:0000256" key="1">
    <source>
        <dbReference type="ARBA" id="ARBA00022490"/>
    </source>
</evidence>
<keyword evidence="4 8" id="KW-0547">Nucleotide-binding</keyword>
<dbReference type="InterPro" id="IPR036604">
    <property type="entry name" value="PurS-like_sf"/>
</dbReference>
<sequence length="995" mass="108090">MISRIYVTPKGLDVRVGLYKKSWNELGLSGKLSRITIIDSYLIEHSLAKADLLRVASALTNPILEGYSIDKLSKTNCDFALEIGFKPGVTDNVAHTVKETIIDLLHIKEEADLVVYTSKVFLISGTISAEDIKKIAFSLHNPLIETSYTFNKKYFQKTANLPLHVPEVVLSKTSPVIRVPLSVSSAELTKIGKEGIMDPQGFRRGPLALDLDSMKTIQEYFTKLGRDPTDVELESLAQTWSEHCKHTIFASEIEDTRDGKIIDSLYKTYIKGATNLIRKKKGAADFCVSVFSDNAGGIAFDDEYLITHKVETHNSPSALDPFGGAITGIVGVNRDTIGFGLGAKPVANTYGFCFGELDDKRKLFRDRELTQPMLPPKRIMEGVIKGINAGGNCSGIPTVSGFIKFDARYRGKPLVFAGTVGLIPRNINGRHSEEKQAQAGDYIVVVGGRVGLDGIHGATFSSVTLDSVSPATAVQIGDPITQKKFSDAIVKEARAMNLYNSITDNGAGGISCSVSEMAKECSGAKVDLEKVPLKYPGLRPWEIWISESQERMTLAVPQKKWEVFNNLMKRRGVEATVIGEFTDSGKCAVSYNGRILMDMDLEFLHNGFPKKRLFTAPYRHTHPNPKMPKGSSRTKILEQLLSKNNIAGFSFISDQYDHEVQASSVLKPLSGPGRINTDAQVFKPVLASSRAVVLSSALYPSYSDINTYAMAAGALDTAVRNAVSAGAKLSHLAILDNFCWCSSYNKKLLAELVDALKACYDIATAYGTPFISGKDSMFNDFQGYGEKGNPVKISIPPTLLISAIGVMPNLQKTISPEFKNAGDLIYLLGETKDELGASEYSKMLGSLGNNVPQVDLKKNLTTYQALENAIEKNLLESSLSVNSGGFAIALAKASLGGMLGAKINFEGNLNIDAKLFSESQGRILVSVSPKNSKKIEKLMRGVICTKLGTVSKDGKVTITSGQNKIVDTNVKKLYKIYHKFSDSMSAKGGSASGGK</sequence>
<feature type="active site" description="Proton acceptor" evidence="8">
    <location>
        <position position="313"/>
    </location>
</feature>
<dbReference type="CDD" id="cd02204">
    <property type="entry name" value="PurL_repeat2"/>
    <property type="match status" value="1"/>
</dbReference>
<feature type="binding site" evidence="8">
    <location>
        <position position="309"/>
    </location>
    <ligand>
        <name>ATP</name>
        <dbReference type="ChEBI" id="CHEBI:30616"/>
    </ligand>
</feature>
<dbReference type="SUPFAM" id="SSF55326">
    <property type="entry name" value="PurM N-terminal domain-like"/>
    <property type="match status" value="2"/>
</dbReference>
<dbReference type="PANTHER" id="PTHR43555:SF1">
    <property type="entry name" value="PHOSPHORIBOSYLFORMYLGLYCINAMIDINE SYNTHASE SUBUNIT PURL"/>
    <property type="match status" value="1"/>
</dbReference>
<dbReference type="GO" id="GO:0004642">
    <property type="term" value="F:phosphoribosylformylglycinamidine synthase activity"/>
    <property type="evidence" value="ECO:0007669"/>
    <property type="project" value="UniProtKB-UniRule"/>
</dbReference>
<proteinExistence type="inferred from homology"/>
<evidence type="ECO:0000256" key="5">
    <source>
        <dbReference type="ARBA" id="ARBA00022755"/>
    </source>
</evidence>
<dbReference type="Pfam" id="PF18072">
    <property type="entry name" value="FGAR-AT_linker"/>
    <property type="match status" value="1"/>
</dbReference>
<comment type="function">
    <text evidence="8">Part of the phosphoribosylformylglycinamidine synthase complex involved in the purines biosynthetic pathway. Catalyzes the ATP-dependent conversion of formylglycinamide ribonucleotide (FGAR) and glutamine to yield formylglycinamidine ribonucleotide (FGAM) and glutamate. The FGAM synthase complex is composed of three subunits. PurQ produces an ammonia molecule by converting glutamine to glutamate. PurL transfers the ammonia molecule to FGAR to form FGAM in an ATP-dependent manner. PurS interacts with PurQ and PurL and is thought to assist in the transfer of the ammonia molecule from PurQ to PurL.</text>
</comment>
<feature type="binding site" evidence="8">
    <location>
        <position position="776"/>
    </location>
    <ligand>
        <name>substrate</name>
    </ligand>
</feature>
<dbReference type="GO" id="GO:0000287">
    <property type="term" value="F:magnesium ion binding"/>
    <property type="evidence" value="ECO:0007669"/>
    <property type="project" value="UniProtKB-UniRule"/>
</dbReference>
<dbReference type="HAMAP" id="MF_00420">
    <property type="entry name" value="PurL_2"/>
    <property type="match status" value="1"/>
</dbReference>
<protein>
    <recommendedName>
        <fullName evidence="8">Phosphoribosylformylglycinamidine synthase subunit PurL</fullName>
        <shortName evidence="8">FGAM synthase</shortName>
        <ecNumber evidence="8">6.3.5.3</ecNumber>
    </recommendedName>
    <alternativeName>
        <fullName evidence="8">Formylglycinamide ribonucleotide amidotransferase subunit II</fullName>
        <shortName evidence="8">FGAR amidotransferase II</shortName>
        <shortName evidence="8">FGAR-AT II</shortName>
    </alternativeName>
    <alternativeName>
        <fullName evidence="8">Glutamine amidotransferase PurL</fullName>
    </alternativeName>
    <alternativeName>
        <fullName evidence="8">Phosphoribosylformylglycinamidine synthase subunit II</fullName>
    </alternativeName>
</protein>
<evidence type="ECO:0000259" key="9">
    <source>
        <dbReference type="Pfam" id="PF00586"/>
    </source>
</evidence>
<keyword evidence="2 8" id="KW-0436">Ligase</keyword>
<dbReference type="Pfam" id="PF02769">
    <property type="entry name" value="AIRS_C"/>
    <property type="match status" value="2"/>
</dbReference>
<feature type="domain" description="PurM-like N-terminal" evidence="9">
    <location>
        <begin position="678"/>
        <end position="777"/>
    </location>
</feature>
<comment type="subcellular location">
    <subcellularLocation>
        <location evidence="8">Cytoplasm</location>
    </subcellularLocation>
</comment>
<dbReference type="InterPro" id="IPR036921">
    <property type="entry name" value="PurM-like_N_sf"/>
</dbReference>
<keyword evidence="3 8" id="KW-0479">Metal-binding</keyword>
<dbReference type="AlphaFoldDB" id="A0A1F6Y7V1"/>
<dbReference type="CDD" id="cd02203">
    <property type="entry name" value="PurL_repeat1"/>
    <property type="match status" value="1"/>
</dbReference>
<feature type="domain" description="PurM-like C-terminal" evidence="10">
    <location>
        <begin position="821"/>
        <end position="959"/>
    </location>
</feature>
<feature type="active site" evidence="8">
    <location>
        <position position="243"/>
    </location>
</feature>
<feature type="domain" description="Phosphoribosylformylglycinamidine synthase linker" evidence="11">
    <location>
        <begin position="206"/>
        <end position="246"/>
    </location>
</feature>
<dbReference type="Gene3D" id="3.90.650.10">
    <property type="entry name" value="PurM-like C-terminal domain"/>
    <property type="match status" value="2"/>
</dbReference>
<comment type="similarity">
    <text evidence="8">Belongs to the FGAMS family.</text>
</comment>
<dbReference type="SUPFAM" id="SSF56042">
    <property type="entry name" value="PurM C-terminal domain-like"/>
    <property type="match status" value="2"/>
</dbReference>
<comment type="catalytic activity">
    <reaction evidence="8">
        <text>N(2)-formyl-N(1)-(5-phospho-beta-D-ribosyl)glycinamide + L-glutamine + ATP + H2O = 2-formamido-N(1)-(5-O-phospho-beta-D-ribosyl)acetamidine + L-glutamate + ADP + phosphate + H(+)</text>
        <dbReference type="Rhea" id="RHEA:17129"/>
        <dbReference type="ChEBI" id="CHEBI:15377"/>
        <dbReference type="ChEBI" id="CHEBI:15378"/>
        <dbReference type="ChEBI" id="CHEBI:29985"/>
        <dbReference type="ChEBI" id="CHEBI:30616"/>
        <dbReference type="ChEBI" id="CHEBI:43474"/>
        <dbReference type="ChEBI" id="CHEBI:58359"/>
        <dbReference type="ChEBI" id="CHEBI:147286"/>
        <dbReference type="ChEBI" id="CHEBI:147287"/>
        <dbReference type="ChEBI" id="CHEBI:456216"/>
        <dbReference type="EC" id="6.3.5.3"/>
    </reaction>
</comment>
<feature type="binding site" evidence="8">
    <location>
        <position position="335"/>
    </location>
    <ligand>
        <name>Mg(2+)</name>
        <dbReference type="ChEBI" id="CHEBI:18420"/>
        <label>2</label>
    </ligand>
</feature>
<dbReference type="NCBIfam" id="TIGR01736">
    <property type="entry name" value="FGAM_synth_II"/>
    <property type="match status" value="1"/>
</dbReference>
<keyword evidence="5 8" id="KW-0658">Purine biosynthesis</keyword>
<evidence type="ECO:0000256" key="8">
    <source>
        <dbReference type="HAMAP-Rule" id="MF_00420"/>
    </source>
</evidence>
<dbReference type="Gene3D" id="3.30.1280.10">
    <property type="entry name" value="Phosphoribosylformylglycinamidine synthase subunit PurS"/>
    <property type="match status" value="1"/>
</dbReference>
<feature type="domain" description="PurM-like C-terminal" evidence="10">
    <location>
        <begin position="438"/>
        <end position="591"/>
    </location>
</feature>
<evidence type="ECO:0000256" key="7">
    <source>
        <dbReference type="ARBA" id="ARBA00022842"/>
    </source>
</evidence>
<comment type="caution">
    <text evidence="8">Lacks conserved residue(s) required for the propagation of feature annotation.</text>
</comment>
<feature type="binding site" evidence="8">
    <location>
        <position position="475"/>
    </location>
    <ligand>
        <name>substrate</name>
    </ligand>
</feature>
<evidence type="ECO:0000313" key="13">
    <source>
        <dbReference type="Proteomes" id="UP000178645"/>
    </source>
</evidence>
<keyword evidence="6 8" id="KW-0067">ATP-binding</keyword>
<evidence type="ECO:0000313" key="12">
    <source>
        <dbReference type="EMBL" id="OGJ02416.1"/>
    </source>
</evidence>
<comment type="pathway">
    <text evidence="8">Purine metabolism; IMP biosynthesis via de novo pathway; 5-amino-1-(5-phospho-D-ribosyl)imidazole from N(2)-formyl-N(1)-(5-phospho-D-ribosyl)glycinamide: step 1/2.</text>
</comment>
<dbReference type="InterPro" id="IPR010074">
    <property type="entry name" value="PRibForGlyAmidine_synth_PurL"/>
</dbReference>
<dbReference type="PANTHER" id="PTHR43555">
    <property type="entry name" value="PHOSPHORIBOSYLFORMYLGLYCINAMIDINE SYNTHASE SUBUNIT PURL"/>
    <property type="match status" value="1"/>
</dbReference>
<keyword evidence="7 8" id="KW-0460">Magnesium</keyword>
<gene>
    <name evidence="8" type="primary">purL</name>
    <name evidence="12" type="ORF">A3G53_03320</name>
</gene>
<comment type="caution">
    <text evidence="12">The sequence shown here is derived from an EMBL/GenBank/DDBJ whole genome shotgun (WGS) entry which is preliminary data.</text>
</comment>
<organism evidence="12 13">
    <name type="scientific">Candidatus Nomurabacteria bacterium RIFCSPLOWO2_12_FULL_44_11</name>
    <dbReference type="NCBI Taxonomy" id="1801796"/>
    <lineage>
        <taxon>Bacteria</taxon>
        <taxon>Candidatus Nomuraibacteriota</taxon>
    </lineage>
</organism>
<feature type="binding site" evidence="8">
    <location>
        <position position="773"/>
    </location>
    <ligand>
        <name>ATP</name>
        <dbReference type="ChEBI" id="CHEBI:30616"/>
    </ligand>
</feature>
<dbReference type="GO" id="GO:0006189">
    <property type="term" value="P:'de novo' IMP biosynthetic process"/>
    <property type="evidence" value="ECO:0007669"/>
    <property type="project" value="UniProtKB-UniRule"/>
</dbReference>
<comment type="subunit">
    <text evidence="8">Monomer. Part of the FGAM synthase complex composed of 1 PurL, 1 PurQ and 2 PurS subunits.</text>
</comment>
<reference evidence="12 13" key="1">
    <citation type="journal article" date="2016" name="Nat. Commun.">
        <title>Thousands of microbial genomes shed light on interconnected biogeochemical processes in an aquifer system.</title>
        <authorList>
            <person name="Anantharaman K."/>
            <person name="Brown C.T."/>
            <person name="Hug L.A."/>
            <person name="Sharon I."/>
            <person name="Castelle C.J."/>
            <person name="Probst A.J."/>
            <person name="Thomas B.C."/>
            <person name="Singh A."/>
            <person name="Wilkins M.J."/>
            <person name="Karaoz U."/>
            <person name="Brodie E.L."/>
            <person name="Williams K.H."/>
            <person name="Hubbard S.S."/>
            <person name="Banfield J.F."/>
        </authorList>
    </citation>
    <scope>NUCLEOTIDE SEQUENCE [LARGE SCALE GENOMIC DNA]</scope>
</reference>
<feature type="binding site" evidence="8">
    <location>
        <position position="334"/>
    </location>
    <ligand>
        <name>substrate</name>
    </ligand>
</feature>
<evidence type="ECO:0000256" key="6">
    <source>
        <dbReference type="ARBA" id="ARBA00022840"/>
    </source>
</evidence>